<evidence type="ECO:0000313" key="2">
    <source>
        <dbReference type="EMBL" id="KIJ33682.1"/>
    </source>
</evidence>
<dbReference type="AlphaFoldDB" id="A0A0C9UWM9"/>
<sequence length="143" mass="15947">MVHPSPGHGCHGEQFSQPPTAQVRGTWLQTKYFLVISPPFKRQFDKSPPSVSSLLNHCLDKGTASAPARSPSYFMTLDSLSSSVREGAIADPSHSTSSIKKPSSSQPKVEEDDVDVLVFCPKCQRYRVFEHYCMFPRYLSPEL</sequence>
<accession>A0A0C9UWM9</accession>
<dbReference type="HOGENOM" id="CLU_2028220_0_0_1"/>
<dbReference type="Proteomes" id="UP000054279">
    <property type="component" value="Unassembled WGS sequence"/>
</dbReference>
<protein>
    <submittedName>
        <fullName evidence="2">Uncharacterized protein</fullName>
    </submittedName>
</protein>
<name>A0A0C9UWM9_SPHS4</name>
<reference evidence="2 3" key="1">
    <citation type="submission" date="2014-06" db="EMBL/GenBank/DDBJ databases">
        <title>Evolutionary Origins and Diversification of the Mycorrhizal Mutualists.</title>
        <authorList>
            <consortium name="DOE Joint Genome Institute"/>
            <consortium name="Mycorrhizal Genomics Consortium"/>
            <person name="Kohler A."/>
            <person name="Kuo A."/>
            <person name="Nagy L.G."/>
            <person name="Floudas D."/>
            <person name="Copeland A."/>
            <person name="Barry K.W."/>
            <person name="Cichocki N."/>
            <person name="Veneault-Fourrey C."/>
            <person name="LaButti K."/>
            <person name="Lindquist E.A."/>
            <person name="Lipzen A."/>
            <person name="Lundell T."/>
            <person name="Morin E."/>
            <person name="Murat C."/>
            <person name="Riley R."/>
            <person name="Ohm R."/>
            <person name="Sun H."/>
            <person name="Tunlid A."/>
            <person name="Henrissat B."/>
            <person name="Grigoriev I.V."/>
            <person name="Hibbett D.S."/>
            <person name="Martin F."/>
        </authorList>
    </citation>
    <scope>NUCLEOTIDE SEQUENCE [LARGE SCALE GENOMIC DNA]</scope>
    <source>
        <strain evidence="2 3">SS14</strain>
    </source>
</reference>
<proteinExistence type="predicted"/>
<feature type="compositionally biased region" description="Low complexity" evidence="1">
    <location>
        <begin position="92"/>
        <end position="107"/>
    </location>
</feature>
<keyword evidence="3" id="KW-1185">Reference proteome</keyword>
<dbReference type="EMBL" id="KN837209">
    <property type="protein sequence ID" value="KIJ33682.1"/>
    <property type="molecule type" value="Genomic_DNA"/>
</dbReference>
<organism evidence="2 3">
    <name type="scientific">Sphaerobolus stellatus (strain SS14)</name>
    <dbReference type="NCBI Taxonomy" id="990650"/>
    <lineage>
        <taxon>Eukaryota</taxon>
        <taxon>Fungi</taxon>
        <taxon>Dikarya</taxon>
        <taxon>Basidiomycota</taxon>
        <taxon>Agaricomycotina</taxon>
        <taxon>Agaricomycetes</taxon>
        <taxon>Phallomycetidae</taxon>
        <taxon>Geastrales</taxon>
        <taxon>Sphaerobolaceae</taxon>
        <taxon>Sphaerobolus</taxon>
    </lineage>
</organism>
<evidence type="ECO:0000313" key="3">
    <source>
        <dbReference type="Proteomes" id="UP000054279"/>
    </source>
</evidence>
<gene>
    <name evidence="2" type="ORF">M422DRAFT_264302</name>
</gene>
<evidence type="ECO:0000256" key="1">
    <source>
        <dbReference type="SAM" id="MobiDB-lite"/>
    </source>
</evidence>
<feature type="region of interest" description="Disordered" evidence="1">
    <location>
        <begin position="85"/>
        <end position="109"/>
    </location>
</feature>